<dbReference type="PANTHER" id="PTHR45749:SF35">
    <property type="entry name" value="AC-LIKE TRANSPOSASE-RELATED"/>
    <property type="match status" value="1"/>
</dbReference>
<organism evidence="1 2">
    <name type="scientific">Hydra vulgaris</name>
    <name type="common">Hydra</name>
    <name type="synonym">Hydra attenuata</name>
    <dbReference type="NCBI Taxonomy" id="6087"/>
    <lineage>
        <taxon>Eukaryota</taxon>
        <taxon>Metazoa</taxon>
        <taxon>Cnidaria</taxon>
        <taxon>Hydrozoa</taxon>
        <taxon>Hydroidolina</taxon>
        <taxon>Anthoathecata</taxon>
        <taxon>Aplanulata</taxon>
        <taxon>Hydridae</taxon>
        <taxon>Hydra</taxon>
    </lineage>
</organism>
<accession>A0ABM4BNS3</accession>
<proteinExistence type="predicted"/>
<dbReference type="InterPro" id="IPR012337">
    <property type="entry name" value="RNaseH-like_sf"/>
</dbReference>
<reference evidence="2" key="1">
    <citation type="submission" date="2025-08" db="UniProtKB">
        <authorList>
            <consortium name="RefSeq"/>
        </authorList>
    </citation>
    <scope>IDENTIFICATION</scope>
</reference>
<gene>
    <name evidence="2" type="primary">LOC136078880</name>
</gene>
<dbReference type="SUPFAM" id="SSF53098">
    <property type="entry name" value="Ribonuclease H-like"/>
    <property type="match status" value="1"/>
</dbReference>
<sequence>MRGQGYDNGSNMKGKNVGVQKRILDLNPRAFFVPCGSHSLNLVVNDAGFSCTLAVNFFNNIQELYNFFSGSNHRWNILTNHVTNLTVKPLSETPWESRINALEPLRYHIDEIYDAVYESTLDSMIDAFGKCTAMGIAKKITDFKFLCCLVTFYDVLFKINLVSKTLQMKTVDLQGALKLIESVKYFFGELGIRKWTE</sequence>
<keyword evidence="1" id="KW-1185">Reference proteome</keyword>
<name>A0ABM4BNS3_HYDVU</name>
<dbReference type="PANTHER" id="PTHR45749">
    <property type="match status" value="1"/>
</dbReference>
<protein>
    <submittedName>
        <fullName evidence="2">Zinc finger MYM-type protein 1-like</fullName>
    </submittedName>
</protein>
<dbReference type="Proteomes" id="UP001652625">
    <property type="component" value="Chromosome 03"/>
</dbReference>
<evidence type="ECO:0000313" key="2">
    <source>
        <dbReference type="RefSeq" id="XP_065650769.1"/>
    </source>
</evidence>
<evidence type="ECO:0000313" key="1">
    <source>
        <dbReference type="Proteomes" id="UP001652625"/>
    </source>
</evidence>
<dbReference type="GeneID" id="136078880"/>
<dbReference type="RefSeq" id="XP_065650769.1">
    <property type="nucleotide sequence ID" value="XM_065794697.1"/>
</dbReference>